<dbReference type="InterPro" id="IPR011009">
    <property type="entry name" value="Kinase-like_dom_sf"/>
</dbReference>
<dbReference type="GO" id="GO:0016301">
    <property type="term" value="F:kinase activity"/>
    <property type="evidence" value="ECO:0007669"/>
    <property type="project" value="UniProtKB-KW"/>
</dbReference>
<dbReference type="PANTHER" id="PTHR48006">
    <property type="entry name" value="LEUCINE-RICH REPEAT-CONTAINING PROTEIN DDB_G0281931-RELATED"/>
    <property type="match status" value="1"/>
</dbReference>
<sequence>MYKGLLEDGTSLMIKRLHDSQHSDKEFSSEMATLGNVKHRNLVHLLGFCTAKKERLNSLQIHGKRLMNPIDTHLSTFANVEFGDLGYVAPEYARTLVATPKGDLLRVHLELVTGEKPTHESKPPEIFKGSLVEWITQLSDEGKLQDAIDTSLIGKGIDNELLQFLKVACNCVLPPAKERPIMFEVYQLLRAIGERYHFTTEDEIWMPSDTGNVNYLDELIVAREINESQ</sequence>
<proteinExistence type="predicted"/>
<dbReference type="Proteomes" id="UP000436088">
    <property type="component" value="Unassembled WGS sequence"/>
</dbReference>
<protein>
    <submittedName>
        <fullName evidence="2">Leucine-rich repeat receptor-like protein kinase</fullName>
    </submittedName>
</protein>
<evidence type="ECO:0000256" key="1">
    <source>
        <dbReference type="ARBA" id="ARBA00004479"/>
    </source>
</evidence>
<dbReference type="GO" id="GO:0016020">
    <property type="term" value="C:membrane"/>
    <property type="evidence" value="ECO:0007669"/>
    <property type="project" value="UniProtKB-SubCell"/>
</dbReference>
<keyword evidence="3" id="KW-1185">Reference proteome</keyword>
<dbReference type="SUPFAM" id="SSF56112">
    <property type="entry name" value="Protein kinase-like (PK-like)"/>
    <property type="match status" value="1"/>
</dbReference>
<dbReference type="InterPro" id="IPR051824">
    <property type="entry name" value="LRR_Rcpt-Like_S/T_Kinase"/>
</dbReference>
<accession>A0A6A2Y004</accession>
<name>A0A6A2Y004_HIBSY</name>
<gene>
    <name evidence="2" type="ORF">F3Y22_tig00111621pilonHSYRG00486</name>
</gene>
<reference evidence="2" key="1">
    <citation type="submission" date="2019-09" db="EMBL/GenBank/DDBJ databases">
        <title>Draft genome information of white flower Hibiscus syriacus.</title>
        <authorList>
            <person name="Kim Y.-M."/>
        </authorList>
    </citation>
    <scope>NUCLEOTIDE SEQUENCE [LARGE SCALE GENOMIC DNA]</scope>
    <source>
        <strain evidence="2">YM2019G1</strain>
    </source>
</reference>
<evidence type="ECO:0000313" key="3">
    <source>
        <dbReference type="Proteomes" id="UP000436088"/>
    </source>
</evidence>
<dbReference type="PANTHER" id="PTHR48006:SF87">
    <property type="entry name" value="INACTIVE LRR RECEPTOR-LIKE SERINE_THREONINE-PROTEIN KINASE BIR2"/>
    <property type="match status" value="1"/>
</dbReference>
<organism evidence="2 3">
    <name type="scientific">Hibiscus syriacus</name>
    <name type="common">Rose of Sharon</name>
    <dbReference type="NCBI Taxonomy" id="106335"/>
    <lineage>
        <taxon>Eukaryota</taxon>
        <taxon>Viridiplantae</taxon>
        <taxon>Streptophyta</taxon>
        <taxon>Embryophyta</taxon>
        <taxon>Tracheophyta</taxon>
        <taxon>Spermatophyta</taxon>
        <taxon>Magnoliopsida</taxon>
        <taxon>eudicotyledons</taxon>
        <taxon>Gunneridae</taxon>
        <taxon>Pentapetalae</taxon>
        <taxon>rosids</taxon>
        <taxon>malvids</taxon>
        <taxon>Malvales</taxon>
        <taxon>Malvaceae</taxon>
        <taxon>Malvoideae</taxon>
        <taxon>Hibiscus</taxon>
    </lineage>
</organism>
<comment type="subcellular location">
    <subcellularLocation>
        <location evidence="1">Membrane</location>
        <topology evidence="1">Single-pass type I membrane protein</topology>
    </subcellularLocation>
</comment>
<comment type="caution">
    <text evidence="2">The sequence shown here is derived from an EMBL/GenBank/DDBJ whole genome shotgun (WGS) entry which is preliminary data.</text>
</comment>
<evidence type="ECO:0000313" key="2">
    <source>
        <dbReference type="EMBL" id="KAE8676300.1"/>
    </source>
</evidence>
<dbReference type="EMBL" id="VEPZ02001387">
    <property type="protein sequence ID" value="KAE8676300.1"/>
    <property type="molecule type" value="Genomic_DNA"/>
</dbReference>
<dbReference type="Gene3D" id="3.30.200.20">
    <property type="entry name" value="Phosphorylase Kinase, domain 1"/>
    <property type="match status" value="1"/>
</dbReference>
<dbReference type="AlphaFoldDB" id="A0A6A2Y004"/>